<reference evidence="3 4" key="1">
    <citation type="submission" date="2018-08" db="EMBL/GenBank/DDBJ databases">
        <title>A genome reference for cultivated species of the human gut microbiota.</title>
        <authorList>
            <person name="Zou Y."/>
            <person name="Xue W."/>
            <person name="Luo G."/>
        </authorList>
    </citation>
    <scope>NUCLEOTIDE SEQUENCE [LARGE SCALE GENOMIC DNA]</scope>
    <source>
        <strain evidence="1 4">AF12-25</strain>
        <strain evidence="2 3">AM30-40</strain>
    </source>
</reference>
<protein>
    <submittedName>
        <fullName evidence="2">Uncharacterized protein</fullName>
    </submittedName>
</protein>
<dbReference type="EMBL" id="QSJM01000028">
    <property type="protein sequence ID" value="RHD79871.1"/>
    <property type="molecule type" value="Genomic_DNA"/>
</dbReference>
<dbReference type="Proteomes" id="UP000283429">
    <property type="component" value="Unassembled WGS sequence"/>
</dbReference>
<proteinExistence type="predicted"/>
<dbReference type="EMBL" id="QSAI01000001">
    <property type="protein sequence ID" value="RGW50683.1"/>
    <property type="molecule type" value="Genomic_DNA"/>
</dbReference>
<name>A0A414H8L1_PHOVU</name>
<organism evidence="2 3">
    <name type="scientific">Phocaeicola vulgatus</name>
    <name type="common">Bacteroides vulgatus</name>
    <dbReference type="NCBI Taxonomy" id="821"/>
    <lineage>
        <taxon>Bacteria</taxon>
        <taxon>Pseudomonadati</taxon>
        <taxon>Bacteroidota</taxon>
        <taxon>Bacteroidia</taxon>
        <taxon>Bacteroidales</taxon>
        <taxon>Bacteroidaceae</taxon>
        <taxon>Phocaeicola</taxon>
    </lineage>
</organism>
<dbReference type="AlphaFoldDB" id="A0A414H8L1"/>
<comment type="caution">
    <text evidence="2">The sequence shown here is derived from an EMBL/GenBank/DDBJ whole genome shotgun (WGS) entry which is preliminary data.</text>
</comment>
<evidence type="ECO:0000313" key="3">
    <source>
        <dbReference type="Proteomes" id="UP000283429"/>
    </source>
</evidence>
<dbReference type="RefSeq" id="WP_032856264.1">
    <property type="nucleotide sequence ID" value="NZ_DAWDIY010000012.1"/>
</dbReference>
<sequence>MDGAKKLTGLELDNYQYPLADVSHLSEEEKKELFKRGMCIPKQLKSDDEFEQWVSLYALREAQDPYAFSSEGEQVCLDENEKEHLMVDTASYHRAMWYHKKRFSAWAKEELQPLIDELVEAAKTAPQYDWRFLYELEYYKLRCMRAYFSHSLIADGNGNFGFNKWIDLCILLLQHIKENGIHITENQLQHMNIRNVKDIVRPSLMSNYMDVHSSVSNRFQKDQRAIYERDIYIRKMERLYYKIRLNKLREWWE</sequence>
<accession>A0A414H8L1</accession>
<evidence type="ECO:0000313" key="1">
    <source>
        <dbReference type="EMBL" id="RGW50683.1"/>
    </source>
</evidence>
<gene>
    <name evidence="2" type="ORF">DW783_10740</name>
    <name evidence="1" type="ORF">DWV70_00335</name>
</gene>
<evidence type="ECO:0000313" key="4">
    <source>
        <dbReference type="Proteomes" id="UP000285469"/>
    </source>
</evidence>
<dbReference type="Proteomes" id="UP000285469">
    <property type="component" value="Unassembled WGS sequence"/>
</dbReference>
<evidence type="ECO:0000313" key="2">
    <source>
        <dbReference type="EMBL" id="RHD79871.1"/>
    </source>
</evidence>